<proteinExistence type="predicted"/>
<dbReference type="PRINTS" id="PR00452">
    <property type="entry name" value="SH3DOMAIN"/>
</dbReference>
<dbReference type="PANTHER" id="PTHR44499">
    <property type="entry name" value="JOUBERIN"/>
    <property type="match status" value="1"/>
</dbReference>
<feature type="region of interest" description="Disordered" evidence="4">
    <location>
        <begin position="1"/>
        <end position="76"/>
    </location>
</feature>
<evidence type="ECO:0000256" key="4">
    <source>
        <dbReference type="SAM" id="MobiDB-lite"/>
    </source>
</evidence>
<dbReference type="SMART" id="SM00326">
    <property type="entry name" value="SH3"/>
    <property type="match status" value="1"/>
</dbReference>
<feature type="repeat" description="WD" evidence="3">
    <location>
        <begin position="397"/>
        <end position="439"/>
    </location>
</feature>
<dbReference type="Gene3D" id="2.130.10.10">
    <property type="entry name" value="YVTN repeat-like/Quinoprotein amine dehydrogenase"/>
    <property type="match status" value="1"/>
</dbReference>
<evidence type="ECO:0000256" key="3">
    <source>
        <dbReference type="PROSITE-ProRule" id="PRU00221"/>
    </source>
</evidence>
<evidence type="ECO:0000313" key="6">
    <source>
        <dbReference type="Ensembl" id="ENSPNYP00000009650.1"/>
    </source>
</evidence>
<dbReference type="SMART" id="SM00320">
    <property type="entry name" value="WD40"/>
    <property type="match status" value="5"/>
</dbReference>
<dbReference type="PROSITE" id="PS50002">
    <property type="entry name" value="SH3"/>
    <property type="match status" value="1"/>
</dbReference>
<sequence>EGSPRYTKNKRSESEISEKVNFNNNRNQERIKTSKSKRKSKRDLPSPPMPEDIGSHIQEDAPKQKNKKGKSKGDTEVKEFQLKVKKGVDGDEFHILFSPLVVVKDQSEAESEAPQKPVFDDNLVLGVYIHRTDRLKTDLMISHPMVKIHVVDEATGQYVKKEDCHRPVSSFYEQENVDHVLPIMTQPYDFKKNKSVVPEWQEQIIFNERFGYFVQQHDEGPKVILFFELVGTNGVLNIDSKLRLQLFCPPHRAKSQPKTVEVVEWWRKYPRTKYASTLYVTVKGIKLPEHVDPSIRSMMALQEERGSTSYSELQNEITKRSLTQPLDSKPPTLRWSRLPGQICRIPNKPMLAFRGGQMGCFTVLFSHAGTILAAACADKDAFPVWNVERLQVTAQKVLPHPSFVYSARYHPTAQNLVVTGGYDCLIRVWRVDVGDVNGQLLQEFEGHGSFINTVCFDSEGRRMFSGDNMGLIIVWKTSVNDSRQRQQPCRHWCIERKIDESDLSGIPINMLQLHPNGRCLLIHAKDSVLRMMDLRILAVKKYTGAINYRERIYSTFTPCGNFIFSGSEDGMAYVWNTDTGDQVAVYSELCYPTALHGVSFHPYENMVAFCAFGQSQPVHVYLYDRKVSQMEVHSMKAASRSASEDIKTVLNTPDPLALQDTSISAAMDQFAQATRLALKMQCVKEQLDSVLTGLNASLPPPSLLSPHSRLKLTGALAEQLIPQASLSTQPRKWLFSVNHTVVSLYDYKANRSDELTIRRGDVIQVLYKDNENWWFGRLENGQQGYFLASYVADQSRWIIFSCGRYALKKLLMKLYCGGEILSADCEIRFPHRSRRKKKVKKPRVPAASSQATFSDADASASTSSTRRIGRSAGRPLPKRPTDNTNSAFEPDP</sequence>
<feature type="compositionally biased region" description="Low complexity" evidence="4">
    <location>
        <begin position="844"/>
        <end position="872"/>
    </location>
</feature>
<reference evidence="6" key="1">
    <citation type="submission" date="2023-09" db="UniProtKB">
        <authorList>
            <consortium name="Ensembl"/>
        </authorList>
    </citation>
    <scope>IDENTIFICATION</scope>
</reference>
<keyword evidence="3" id="KW-0853">WD repeat</keyword>
<dbReference type="InterPro" id="IPR001680">
    <property type="entry name" value="WD40_rpt"/>
</dbReference>
<dbReference type="InterPro" id="IPR035832">
    <property type="entry name" value="AHI1_SH3"/>
</dbReference>
<dbReference type="PANTHER" id="PTHR44499:SF1">
    <property type="entry name" value="JOUBERIN"/>
    <property type="match status" value="1"/>
</dbReference>
<name>A0A3B4FGD6_9CICH</name>
<dbReference type="FunFam" id="2.30.30.40:FF:000132">
    <property type="entry name" value="jouberin isoform X2"/>
    <property type="match status" value="1"/>
</dbReference>
<evidence type="ECO:0000256" key="2">
    <source>
        <dbReference type="PROSITE-ProRule" id="PRU00192"/>
    </source>
</evidence>
<evidence type="ECO:0000256" key="1">
    <source>
        <dbReference type="ARBA" id="ARBA00022443"/>
    </source>
</evidence>
<feature type="compositionally biased region" description="Basic residues" evidence="4">
    <location>
        <begin position="834"/>
        <end position="843"/>
    </location>
</feature>
<dbReference type="InterPro" id="IPR036028">
    <property type="entry name" value="SH3-like_dom_sf"/>
</dbReference>
<feature type="compositionally biased region" description="Polar residues" evidence="4">
    <location>
        <begin position="882"/>
        <end position="892"/>
    </location>
</feature>
<dbReference type="Pfam" id="PF00400">
    <property type="entry name" value="WD40"/>
    <property type="match status" value="3"/>
</dbReference>
<dbReference type="InterPro" id="IPR001452">
    <property type="entry name" value="SH3_domain"/>
</dbReference>
<feature type="repeat" description="WD" evidence="3">
    <location>
        <begin position="556"/>
        <end position="585"/>
    </location>
</feature>
<feature type="domain" description="SH3" evidence="5">
    <location>
        <begin position="736"/>
        <end position="796"/>
    </location>
</feature>
<dbReference type="Pfam" id="PF00018">
    <property type="entry name" value="SH3_1"/>
    <property type="match status" value="1"/>
</dbReference>
<dbReference type="CDD" id="cd11812">
    <property type="entry name" value="SH3_AHI-1"/>
    <property type="match status" value="1"/>
</dbReference>
<dbReference type="InterPro" id="IPR015943">
    <property type="entry name" value="WD40/YVTN_repeat-like_dom_sf"/>
</dbReference>
<accession>A0A3B4FGD6</accession>
<dbReference type="GO" id="GO:0036064">
    <property type="term" value="C:ciliary basal body"/>
    <property type="evidence" value="ECO:0007669"/>
    <property type="project" value="TreeGrafter"/>
</dbReference>
<dbReference type="AlphaFoldDB" id="A0A3B4FGD6"/>
<dbReference type="Ensembl" id="ENSPNYT00000009872.1">
    <property type="protein sequence ID" value="ENSPNYP00000009650.1"/>
    <property type="gene ID" value="ENSPNYG00000007279.1"/>
</dbReference>
<keyword evidence="1 2" id="KW-0728">SH3 domain</keyword>
<feature type="compositionally biased region" description="Basic and acidic residues" evidence="4">
    <location>
        <begin position="53"/>
        <end position="63"/>
    </location>
</feature>
<dbReference type="InterPro" id="IPR036322">
    <property type="entry name" value="WD40_repeat_dom_sf"/>
</dbReference>
<dbReference type="PROSITE" id="PS50082">
    <property type="entry name" value="WD_REPEATS_2"/>
    <property type="match status" value="3"/>
</dbReference>
<dbReference type="InterPro" id="IPR052803">
    <property type="entry name" value="Cilium-Associated_Jouberin"/>
</dbReference>
<organism evidence="6">
    <name type="scientific">Pundamilia nyererei</name>
    <dbReference type="NCBI Taxonomy" id="303518"/>
    <lineage>
        <taxon>Eukaryota</taxon>
        <taxon>Metazoa</taxon>
        <taxon>Chordata</taxon>
        <taxon>Craniata</taxon>
        <taxon>Vertebrata</taxon>
        <taxon>Euteleostomi</taxon>
        <taxon>Actinopterygii</taxon>
        <taxon>Neopterygii</taxon>
        <taxon>Teleostei</taxon>
        <taxon>Neoteleostei</taxon>
        <taxon>Acanthomorphata</taxon>
        <taxon>Ovalentaria</taxon>
        <taxon>Cichlomorphae</taxon>
        <taxon>Cichliformes</taxon>
        <taxon>Cichlidae</taxon>
        <taxon>African cichlids</taxon>
        <taxon>Pseudocrenilabrinae</taxon>
        <taxon>Haplochromini</taxon>
        <taxon>Pundamilia</taxon>
    </lineage>
</organism>
<protein>
    <submittedName>
        <fullName evidence="6">Abelson helper integration site 1</fullName>
    </submittedName>
</protein>
<dbReference type="GO" id="GO:0044458">
    <property type="term" value="P:motile cilium assembly"/>
    <property type="evidence" value="ECO:0007669"/>
    <property type="project" value="TreeGrafter"/>
</dbReference>
<dbReference type="STRING" id="303518.ENSPNYP00000009650"/>
<dbReference type="SUPFAM" id="SSF50978">
    <property type="entry name" value="WD40 repeat-like"/>
    <property type="match status" value="1"/>
</dbReference>
<dbReference type="GeneTree" id="ENSGT00940000156509"/>
<dbReference type="SUPFAM" id="SSF50044">
    <property type="entry name" value="SH3-domain"/>
    <property type="match status" value="1"/>
</dbReference>
<dbReference type="Gene3D" id="2.30.30.40">
    <property type="entry name" value="SH3 Domains"/>
    <property type="match status" value="1"/>
</dbReference>
<feature type="region of interest" description="Disordered" evidence="4">
    <location>
        <begin position="834"/>
        <end position="892"/>
    </location>
</feature>
<feature type="repeat" description="WD" evidence="3">
    <location>
        <begin position="444"/>
        <end position="485"/>
    </location>
</feature>
<evidence type="ECO:0000259" key="5">
    <source>
        <dbReference type="PROSITE" id="PS50002"/>
    </source>
</evidence>